<sequence>MAEHSDPSVRRERLRRVRDVSLHVLAVVIFGLLAWSGAAGLDQDVPALAVPSLIVGVAGAVRALSAVTGLVPPATGGAARRVARGATLLAAVAALATGLVLAPDGMDRGFVIAVSAVLAAALAAYAVLGDPARRAVGSH</sequence>
<dbReference type="RefSeq" id="WP_355663433.1">
    <property type="nucleotide sequence ID" value="NZ_JBEXRX010000008.1"/>
</dbReference>
<feature type="transmembrane region" description="Helical" evidence="1">
    <location>
        <begin position="82"/>
        <end position="103"/>
    </location>
</feature>
<gene>
    <name evidence="2" type="ORF">ABZ071_05400</name>
</gene>
<dbReference type="Proteomes" id="UP001550348">
    <property type="component" value="Unassembled WGS sequence"/>
</dbReference>
<evidence type="ECO:0000313" key="2">
    <source>
        <dbReference type="EMBL" id="MEU0151356.1"/>
    </source>
</evidence>
<keyword evidence="1" id="KW-0472">Membrane</keyword>
<feature type="transmembrane region" description="Helical" evidence="1">
    <location>
        <begin position="47"/>
        <end position="70"/>
    </location>
</feature>
<dbReference type="EMBL" id="JBEXRX010000008">
    <property type="protein sequence ID" value="MEU0151356.1"/>
    <property type="molecule type" value="Genomic_DNA"/>
</dbReference>
<organism evidence="2 3">
    <name type="scientific">Micromonospora fulviviridis</name>
    <dbReference type="NCBI Taxonomy" id="47860"/>
    <lineage>
        <taxon>Bacteria</taxon>
        <taxon>Bacillati</taxon>
        <taxon>Actinomycetota</taxon>
        <taxon>Actinomycetes</taxon>
        <taxon>Micromonosporales</taxon>
        <taxon>Micromonosporaceae</taxon>
        <taxon>Micromonospora</taxon>
    </lineage>
</organism>
<protein>
    <submittedName>
        <fullName evidence="2">Uncharacterized protein</fullName>
    </submittedName>
</protein>
<feature type="transmembrane region" description="Helical" evidence="1">
    <location>
        <begin position="109"/>
        <end position="128"/>
    </location>
</feature>
<accession>A0ABV2VEX3</accession>
<keyword evidence="3" id="KW-1185">Reference proteome</keyword>
<reference evidence="2 3" key="1">
    <citation type="submission" date="2024-06" db="EMBL/GenBank/DDBJ databases">
        <title>The Natural Products Discovery Center: Release of the First 8490 Sequenced Strains for Exploring Actinobacteria Biosynthetic Diversity.</title>
        <authorList>
            <person name="Kalkreuter E."/>
            <person name="Kautsar S.A."/>
            <person name="Yang D."/>
            <person name="Bader C.D."/>
            <person name="Teijaro C.N."/>
            <person name="Fluegel L."/>
            <person name="Davis C.M."/>
            <person name="Simpson J.R."/>
            <person name="Lauterbach L."/>
            <person name="Steele A.D."/>
            <person name="Gui C."/>
            <person name="Meng S."/>
            <person name="Li G."/>
            <person name="Viehrig K."/>
            <person name="Ye F."/>
            <person name="Su P."/>
            <person name="Kiefer A.F."/>
            <person name="Nichols A."/>
            <person name="Cepeda A.J."/>
            <person name="Yan W."/>
            <person name="Fan B."/>
            <person name="Jiang Y."/>
            <person name="Adhikari A."/>
            <person name="Zheng C.-J."/>
            <person name="Schuster L."/>
            <person name="Cowan T.M."/>
            <person name="Smanski M.J."/>
            <person name="Chevrette M.G."/>
            <person name="De Carvalho L.P.S."/>
            <person name="Shen B."/>
        </authorList>
    </citation>
    <scope>NUCLEOTIDE SEQUENCE [LARGE SCALE GENOMIC DNA]</scope>
    <source>
        <strain evidence="2 3">NPDC006286</strain>
    </source>
</reference>
<evidence type="ECO:0000313" key="3">
    <source>
        <dbReference type="Proteomes" id="UP001550348"/>
    </source>
</evidence>
<keyword evidence="1" id="KW-0812">Transmembrane</keyword>
<feature type="transmembrane region" description="Helical" evidence="1">
    <location>
        <begin position="20"/>
        <end position="41"/>
    </location>
</feature>
<evidence type="ECO:0000256" key="1">
    <source>
        <dbReference type="SAM" id="Phobius"/>
    </source>
</evidence>
<name>A0ABV2VEX3_9ACTN</name>
<comment type="caution">
    <text evidence="2">The sequence shown here is derived from an EMBL/GenBank/DDBJ whole genome shotgun (WGS) entry which is preliminary data.</text>
</comment>
<proteinExistence type="predicted"/>
<keyword evidence="1" id="KW-1133">Transmembrane helix</keyword>